<dbReference type="Gene3D" id="2.40.10.220">
    <property type="entry name" value="predicted glycosyltransferase like domains"/>
    <property type="match status" value="1"/>
</dbReference>
<name>A0A5B9QFK9_9BACT</name>
<dbReference type="RefSeq" id="WP_148074700.1">
    <property type="nucleotide sequence ID" value="NZ_CP042913.1"/>
</dbReference>
<accession>A0A5B9QFK9</accession>
<proteinExistence type="predicted"/>
<dbReference type="Pfam" id="PF07238">
    <property type="entry name" value="PilZ"/>
    <property type="match status" value="1"/>
</dbReference>
<feature type="domain" description="PilZ" evidence="1">
    <location>
        <begin position="34"/>
        <end position="129"/>
    </location>
</feature>
<dbReference type="Proteomes" id="UP000323917">
    <property type="component" value="Chromosome"/>
</dbReference>
<evidence type="ECO:0000313" key="2">
    <source>
        <dbReference type="EMBL" id="QEG36342.1"/>
    </source>
</evidence>
<keyword evidence="3" id="KW-1185">Reference proteome</keyword>
<dbReference type="GO" id="GO:0035438">
    <property type="term" value="F:cyclic-di-GMP binding"/>
    <property type="evidence" value="ECO:0007669"/>
    <property type="project" value="InterPro"/>
</dbReference>
<evidence type="ECO:0000313" key="3">
    <source>
        <dbReference type="Proteomes" id="UP000323917"/>
    </source>
</evidence>
<evidence type="ECO:0000259" key="1">
    <source>
        <dbReference type="Pfam" id="PF07238"/>
    </source>
</evidence>
<dbReference type="AlphaFoldDB" id="A0A5B9QFK9"/>
<protein>
    <submittedName>
        <fullName evidence="2">PilZ domain protein</fullName>
    </submittedName>
</protein>
<dbReference type="OrthoDB" id="271186at2"/>
<sequence length="143" mass="15729">MFTSYTDDLLGAMDVIEALKELSGNTESALISARTSERIDIQTDVVIRPANASERNRYAYQTMTVDVSNGGCMLISPSPAIPGDIYWLEFSEEHLRVGSLFARCMRCRLVSEGVFEVGVKFIVPIDLESALSSSKSNDQDAQP</sequence>
<dbReference type="KEGG" id="bgok:Pr1d_36550"/>
<dbReference type="InterPro" id="IPR009875">
    <property type="entry name" value="PilZ_domain"/>
</dbReference>
<organism evidence="2 3">
    <name type="scientific">Bythopirellula goksoeyrii</name>
    <dbReference type="NCBI Taxonomy" id="1400387"/>
    <lineage>
        <taxon>Bacteria</taxon>
        <taxon>Pseudomonadati</taxon>
        <taxon>Planctomycetota</taxon>
        <taxon>Planctomycetia</taxon>
        <taxon>Pirellulales</taxon>
        <taxon>Lacipirellulaceae</taxon>
        <taxon>Bythopirellula</taxon>
    </lineage>
</organism>
<dbReference type="EMBL" id="CP042913">
    <property type="protein sequence ID" value="QEG36342.1"/>
    <property type="molecule type" value="Genomic_DNA"/>
</dbReference>
<reference evidence="2 3" key="1">
    <citation type="submission" date="2019-08" db="EMBL/GenBank/DDBJ databases">
        <title>Deep-cultivation of Planctomycetes and their phenomic and genomic characterization uncovers novel biology.</title>
        <authorList>
            <person name="Wiegand S."/>
            <person name="Jogler M."/>
            <person name="Boedeker C."/>
            <person name="Pinto D."/>
            <person name="Vollmers J."/>
            <person name="Rivas-Marin E."/>
            <person name="Kohn T."/>
            <person name="Peeters S.H."/>
            <person name="Heuer A."/>
            <person name="Rast P."/>
            <person name="Oberbeckmann S."/>
            <person name="Bunk B."/>
            <person name="Jeske O."/>
            <person name="Meyerdierks A."/>
            <person name="Storesund J.E."/>
            <person name="Kallscheuer N."/>
            <person name="Luecker S."/>
            <person name="Lage O.M."/>
            <person name="Pohl T."/>
            <person name="Merkel B.J."/>
            <person name="Hornburger P."/>
            <person name="Mueller R.-W."/>
            <person name="Bruemmer F."/>
            <person name="Labrenz M."/>
            <person name="Spormann A.M."/>
            <person name="Op den Camp H."/>
            <person name="Overmann J."/>
            <person name="Amann R."/>
            <person name="Jetten M.S.M."/>
            <person name="Mascher T."/>
            <person name="Medema M.H."/>
            <person name="Devos D.P."/>
            <person name="Kaster A.-K."/>
            <person name="Ovreas L."/>
            <person name="Rohde M."/>
            <person name="Galperin M.Y."/>
            <person name="Jogler C."/>
        </authorList>
    </citation>
    <scope>NUCLEOTIDE SEQUENCE [LARGE SCALE GENOMIC DNA]</scope>
    <source>
        <strain evidence="2 3">Pr1d</strain>
    </source>
</reference>
<gene>
    <name evidence="2" type="ORF">Pr1d_36550</name>
</gene>